<keyword evidence="3 8" id="KW-0689">Ribosomal protein</keyword>
<evidence type="ECO:0000313" key="8">
    <source>
        <dbReference type="EMBL" id="JAI15888.1"/>
    </source>
</evidence>
<dbReference type="GO" id="GO:0006412">
    <property type="term" value="P:translation"/>
    <property type="evidence" value="ECO:0007669"/>
    <property type="project" value="InterPro"/>
</dbReference>
<comment type="similarity">
    <text evidence="2">Belongs to the mitochondrion-specific ribosomal protein mS23 family.</text>
</comment>
<organism evidence="8">
    <name type="scientific">Tabanus bromius</name>
    <name type="common">Band-eyed brown horse fly</name>
    <dbReference type="NCBI Taxonomy" id="304241"/>
    <lineage>
        <taxon>Eukaryota</taxon>
        <taxon>Metazoa</taxon>
        <taxon>Ecdysozoa</taxon>
        <taxon>Arthropoda</taxon>
        <taxon>Hexapoda</taxon>
        <taxon>Insecta</taxon>
        <taxon>Pterygota</taxon>
        <taxon>Neoptera</taxon>
        <taxon>Endopterygota</taxon>
        <taxon>Diptera</taxon>
        <taxon>Brachycera</taxon>
        <taxon>Tabanomorpha</taxon>
        <taxon>Tabanoidea</taxon>
        <taxon>Tabanidae</taxon>
        <taxon>Tabanus</taxon>
    </lineage>
</organism>
<evidence type="ECO:0000256" key="5">
    <source>
        <dbReference type="ARBA" id="ARBA00023274"/>
    </source>
</evidence>
<keyword evidence="4" id="KW-0496">Mitochondrion</keyword>
<accession>A0A0K8TNZ7</accession>
<protein>
    <recommendedName>
        <fullName evidence="6">Small ribosomal subunit protein mS23</fullName>
    </recommendedName>
</protein>
<feature type="domain" description="Small ribosomal subunit protein mS23 conserved" evidence="7">
    <location>
        <begin position="2"/>
        <end position="125"/>
    </location>
</feature>
<dbReference type="InterPro" id="IPR023611">
    <property type="entry name" value="mS23_dom_met"/>
</dbReference>
<evidence type="ECO:0000256" key="3">
    <source>
        <dbReference type="ARBA" id="ARBA00022980"/>
    </source>
</evidence>
<dbReference type="Pfam" id="PF10484">
    <property type="entry name" value="MRP-S23"/>
    <property type="match status" value="1"/>
</dbReference>
<sequence length="162" mass="18481">MASSRLEKIGTIYSRVTGLLRSGAMKPENKPIWYELYAAFPPSLEPRYDRPVPKIPIRELSYDEDLIRAKYEKLEDKVPEVIDMSDNNSKTYSAEFVDIYTELSKQGALDDEKVVEVANSMLQEKIKSRPKKEFPRRASNLVENFAGAKEGSSLKVEDVFKA</sequence>
<evidence type="ECO:0000256" key="2">
    <source>
        <dbReference type="ARBA" id="ARBA00009864"/>
    </source>
</evidence>
<name>A0A0K8TNZ7_TABBR</name>
<keyword evidence="5" id="KW-0687">Ribonucleoprotein</keyword>
<evidence type="ECO:0000256" key="6">
    <source>
        <dbReference type="ARBA" id="ARBA00035137"/>
    </source>
</evidence>
<dbReference type="GO" id="GO:0005840">
    <property type="term" value="C:ribosome"/>
    <property type="evidence" value="ECO:0007669"/>
    <property type="project" value="UniProtKB-KW"/>
</dbReference>
<evidence type="ECO:0000256" key="1">
    <source>
        <dbReference type="ARBA" id="ARBA00004173"/>
    </source>
</evidence>
<dbReference type="InterPro" id="IPR059242">
    <property type="entry name" value="mS23_dom"/>
</dbReference>
<evidence type="ECO:0000259" key="7">
    <source>
        <dbReference type="Pfam" id="PF10484"/>
    </source>
</evidence>
<dbReference type="EMBL" id="GDAI01001715">
    <property type="protein sequence ID" value="JAI15888.1"/>
    <property type="molecule type" value="mRNA"/>
</dbReference>
<dbReference type="GO" id="GO:0005739">
    <property type="term" value="C:mitochondrion"/>
    <property type="evidence" value="ECO:0007669"/>
    <property type="project" value="InterPro"/>
</dbReference>
<dbReference type="PANTHER" id="PTHR15925:SF2">
    <property type="entry name" value="SMALL RIBOSOMAL SUBUNIT PROTEIN MS23"/>
    <property type="match status" value="1"/>
</dbReference>
<dbReference type="AlphaFoldDB" id="A0A0K8TNZ7"/>
<dbReference type="GO" id="GO:0003735">
    <property type="term" value="F:structural constituent of ribosome"/>
    <property type="evidence" value="ECO:0007669"/>
    <property type="project" value="InterPro"/>
</dbReference>
<proteinExistence type="evidence at transcript level"/>
<dbReference type="PANTHER" id="PTHR15925">
    <property type="entry name" value="MITOCHONDRIAL RIBOSOMAL PROTEIN S23"/>
    <property type="match status" value="1"/>
</dbReference>
<reference evidence="8" key="1">
    <citation type="journal article" date="2015" name="Insect Biochem. Mol. Biol.">
        <title>An insight into the sialome of the horse fly, Tabanus bromius.</title>
        <authorList>
            <person name="Ribeiro J.M."/>
            <person name="Kazimirova M."/>
            <person name="Takac P."/>
            <person name="Andersen J.F."/>
            <person name="Francischetti I.M."/>
        </authorList>
    </citation>
    <scope>NUCLEOTIDE SEQUENCE</scope>
</reference>
<evidence type="ECO:0000256" key="4">
    <source>
        <dbReference type="ARBA" id="ARBA00023128"/>
    </source>
</evidence>
<dbReference type="InterPro" id="IPR019520">
    <property type="entry name" value="Ribosomal_mS23_met"/>
</dbReference>
<comment type="subcellular location">
    <subcellularLocation>
        <location evidence="1">Mitochondrion</location>
    </subcellularLocation>
</comment>
<dbReference type="CDD" id="cd23701">
    <property type="entry name" value="At1g26750"/>
    <property type="match status" value="1"/>
</dbReference>